<dbReference type="RefSeq" id="WP_117993742.1">
    <property type="nucleotide sequence ID" value="NZ_QRTJ01000027.1"/>
</dbReference>
<dbReference type="EMBL" id="QRTJ01000027">
    <property type="protein sequence ID" value="RGQ65121.1"/>
    <property type="molecule type" value="Genomic_DNA"/>
</dbReference>
<dbReference type="Gene3D" id="1.10.10.1190">
    <property type="entry name" value="Antirestriction protein ArdA, domain 3"/>
    <property type="match status" value="1"/>
</dbReference>
<reference evidence="1 2" key="1">
    <citation type="submission" date="2018-08" db="EMBL/GenBank/DDBJ databases">
        <title>A genome reference for cultivated species of the human gut microbiota.</title>
        <authorList>
            <person name="Zou Y."/>
            <person name="Xue W."/>
            <person name="Luo G."/>
        </authorList>
    </citation>
    <scope>NUCLEOTIDE SEQUENCE [LARGE SCALE GENOMIC DNA]</scope>
    <source>
        <strain evidence="1 2">AF27-4BH</strain>
    </source>
</reference>
<sequence>MQEARVQVETKEPISGEIRACWFDLPIDTALFEEVLGIDAENDSYYITDKELPFADEVREDTTILELNELYEMYQRLPDSIRQEYKAFLVYYENLEELYNYRNEILSYPDCKSMIDVARQKAKTDPAFRDLSEDCQEYYFDYEAYADDLKANGRFIETEHGIFEIPE</sequence>
<proteinExistence type="predicted"/>
<dbReference type="InterPro" id="IPR009899">
    <property type="entry name" value="ArdA"/>
</dbReference>
<accession>A0A412BWN7</accession>
<dbReference type="Proteomes" id="UP000286137">
    <property type="component" value="Unassembled WGS sequence"/>
</dbReference>
<protein>
    <submittedName>
        <fullName evidence="1">Conjugal transfer protein</fullName>
    </submittedName>
</protein>
<organism evidence="1 2">
    <name type="scientific">Mediterraneibacter gnavus</name>
    <name type="common">Ruminococcus gnavus</name>
    <dbReference type="NCBI Taxonomy" id="33038"/>
    <lineage>
        <taxon>Bacteria</taxon>
        <taxon>Bacillati</taxon>
        <taxon>Bacillota</taxon>
        <taxon>Clostridia</taxon>
        <taxon>Lachnospirales</taxon>
        <taxon>Lachnospiraceae</taxon>
        <taxon>Mediterraneibacter</taxon>
    </lineage>
</organism>
<dbReference type="InterPro" id="IPR041896">
    <property type="entry name" value="ArdA_dom2"/>
</dbReference>
<name>A0A412BWN7_MEDGN</name>
<evidence type="ECO:0000313" key="2">
    <source>
        <dbReference type="Proteomes" id="UP000286137"/>
    </source>
</evidence>
<dbReference type="AlphaFoldDB" id="A0A412BWN7"/>
<comment type="caution">
    <text evidence="1">The sequence shown here is derived from an EMBL/GenBank/DDBJ whole genome shotgun (WGS) entry which is preliminary data.</text>
</comment>
<dbReference type="Pfam" id="PF07275">
    <property type="entry name" value="ArdA"/>
    <property type="match status" value="1"/>
</dbReference>
<dbReference type="InterPro" id="IPR041893">
    <property type="entry name" value="ArdA_dom3"/>
</dbReference>
<dbReference type="Gene3D" id="1.10.8.560">
    <property type="entry name" value="Antirestriction protein ArdA, domain 2"/>
    <property type="match status" value="1"/>
</dbReference>
<gene>
    <name evidence="1" type="ORF">DWY88_12230</name>
</gene>
<evidence type="ECO:0000313" key="1">
    <source>
        <dbReference type="EMBL" id="RGQ65121.1"/>
    </source>
</evidence>